<keyword evidence="2 4" id="KW-0547">Nucleotide-binding</keyword>
<dbReference type="Pfam" id="PF01812">
    <property type="entry name" value="5-FTHF_cyc-lig"/>
    <property type="match status" value="1"/>
</dbReference>
<dbReference type="SUPFAM" id="SSF54292">
    <property type="entry name" value="2Fe-2S ferredoxin-like"/>
    <property type="match status" value="1"/>
</dbReference>
<dbReference type="GO" id="GO:0030272">
    <property type="term" value="F:5-formyltetrahydrofolate cyclo-ligase activity"/>
    <property type="evidence" value="ECO:0007669"/>
    <property type="project" value="UniProtKB-EC"/>
</dbReference>
<dbReference type="InterPro" id="IPR002698">
    <property type="entry name" value="FTHF_cligase"/>
</dbReference>
<protein>
    <recommendedName>
        <fullName evidence="4">5-formyltetrahydrofolate cyclo-ligase</fullName>
        <ecNumber evidence="4">6.3.3.2</ecNumber>
    </recommendedName>
</protein>
<dbReference type="EC" id="6.3.3.2" evidence="4"/>
<dbReference type="InterPro" id="IPR001041">
    <property type="entry name" value="2Fe-2S_ferredoxin-type"/>
</dbReference>
<sequence>MIVVSSYGNEFSVEPIEGRTILTLVNDKVKIPELDGIPFQCQSGTCKRCIVFVKQGHEYLAPPSQTEMRALGPRLGNGFRLACQTKAIQQKKFLRQKMIRKRQELDAEYRAAADKIIIERCMGLSAIQNAKTIMLYSDFRGEVGTRQFVERLLEDGKQVFLPVTDHAAKLLLPVQITGFEQLHPGAYGILEPQIPPEAVINKQDASNVSLDVVVVPGVAFRTDGGRLGYGGGFYDRFLANLPNPVIKIGLAYQFQIDETFPVDDHDVMMDLVVTQKKVYGTK</sequence>
<dbReference type="NCBIfam" id="TIGR02727">
    <property type="entry name" value="MTHFS_bact"/>
    <property type="match status" value="1"/>
</dbReference>
<dbReference type="PROSITE" id="PS51085">
    <property type="entry name" value="2FE2S_FER_2"/>
    <property type="match status" value="1"/>
</dbReference>
<dbReference type="InterPro" id="IPR012675">
    <property type="entry name" value="Beta-grasp_dom_sf"/>
</dbReference>
<evidence type="ECO:0000259" key="5">
    <source>
        <dbReference type="PROSITE" id="PS51085"/>
    </source>
</evidence>
<accession>A0ABY4CWC0</accession>
<dbReference type="CDD" id="cd00207">
    <property type="entry name" value="fer2"/>
    <property type="match status" value="1"/>
</dbReference>
<comment type="cofactor">
    <cofactor evidence="4">
        <name>Mg(2+)</name>
        <dbReference type="ChEBI" id="CHEBI:18420"/>
    </cofactor>
</comment>
<comment type="similarity">
    <text evidence="1 4">Belongs to the 5-formyltetrahydrofolate cyclo-ligase family.</text>
</comment>
<keyword evidence="6" id="KW-0436">Ligase</keyword>
<name>A0ABY4CWC0_9BACL</name>
<dbReference type="InterPro" id="IPR037171">
    <property type="entry name" value="NagB/RpiA_transferase-like"/>
</dbReference>
<proteinExistence type="inferred from homology"/>
<keyword evidence="7" id="KW-1185">Reference proteome</keyword>
<dbReference type="Proteomes" id="UP000830167">
    <property type="component" value="Chromosome"/>
</dbReference>
<reference evidence="6" key="1">
    <citation type="submission" date="2021-12" db="EMBL/GenBank/DDBJ databases">
        <title>Alicyclobacillaceae gen. nov., sp. nov., isolated from chalcocite enrichment system.</title>
        <authorList>
            <person name="Jiang Z."/>
        </authorList>
    </citation>
    <scope>NUCLEOTIDE SEQUENCE</scope>
    <source>
        <strain evidence="6">MYW30-H2</strain>
    </source>
</reference>
<comment type="catalytic activity">
    <reaction evidence="4">
        <text>(6S)-5-formyl-5,6,7,8-tetrahydrofolate + ATP = (6R)-5,10-methenyltetrahydrofolate + ADP + phosphate</text>
        <dbReference type="Rhea" id="RHEA:10488"/>
        <dbReference type="ChEBI" id="CHEBI:30616"/>
        <dbReference type="ChEBI" id="CHEBI:43474"/>
        <dbReference type="ChEBI" id="CHEBI:57455"/>
        <dbReference type="ChEBI" id="CHEBI:57457"/>
        <dbReference type="ChEBI" id="CHEBI:456216"/>
        <dbReference type="EC" id="6.3.3.2"/>
    </reaction>
</comment>
<dbReference type="InterPro" id="IPR036010">
    <property type="entry name" value="2Fe-2S_ferredoxin-like_sf"/>
</dbReference>
<dbReference type="PANTHER" id="PTHR23407">
    <property type="entry name" value="ATPASE INHIBITOR/5-FORMYLTETRAHYDROFOLATE CYCLO-LIGASE"/>
    <property type="match status" value="1"/>
</dbReference>
<keyword evidence="4" id="KW-0479">Metal-binding</keyword>
<gene>
    <name evidence="6" type="ORF">LSG31_08540</name>
</gene>
<evidence type="ECO:0000256" key="4">
    <source>
        <dbReference type="RuleBase" id="RU361279"/>
    </source>
</evidence>
<evidence type="ECO:0000313" key="6">
    <source>
        <dbReference type="EMBL" id="UOF92205.1"/>
    </source>
</evidence>
<evidence type="ECO:0000256" key="3">
    <source>
        <dbReference type="ARBA" id="ARBA00022840"/>
    </source>
</evidence>
<dbReference type="PANTHER" id="PTHR23407:SF1">
    <property type="entry name" value="5-FORMYLTETRAHYDROFOLATE CYCLO-LIGASE"/>
    <property type="match status" value="1"/>
</dbReference>
<dbReference type="SUPFAM" id="SSF100950">
    <property type="entry name" value="NagB/RpiA/CoA transferase-like"/>
    <property type="match status" value="1"/>
</dbReference>
<keyword evidence="3 4" id="KW-0067">ATP-binding</keyword>
<dbReference type="RefSeq" id="WP_347438891.1">
    <property type="nucleotide sequence ID" value="NZ_CP089291.1"/>
</dbReference>
<feature type="domain" description="2Fe-2S ferredoxin-type" evidence="5">
    <location>
        <begin position="1"/>
        <end position="105"/>
    </location>
</feature>
<dbReference type="Pfam" id="PF00111">
    <property type="entry name" value="Fer2"/>
    <property type="match status" value="1"/>
</dbReference>
<dbReference type="EMBL" id="CP089291">
    <property type="protein sequence ID" value="UOF92205.1"/>
    <property type="molecule type" value="Genomic_DNA"/>
</dbReference>
<organism evidence="6 7">
    <name type="scientific">Fodinisporobacter ferrooxydans</name>
    <dbReference type="NCBI Taxonomy" id="2901836"/>
    <lineage>
        <taxon>Bacteria</taxon>
        <taxon>Bacillati</taxon>
        <taxon>Bacillota</taxon>
        <taxon>Bacilli</taxon>
        <taxon>Bacillales</taxon>
        <taxon>Alicyclobacillaceae</taxon>
        <taxon>Fodinisporobacter</taxon>
    </lineage>
</organism>
<dbReference type="Gene3D" id="3.40.50.10420">
    <property type="entry name" value="NagB/RpiA/CoA transferase-like"/>
    <property type="match status" value="1"/>
</dbReference>
<dbReference type="InterPro" id="IPR024185">
    <property type="entry name" value="FTHF_cligase-like_sf"/>
</dbReference>
<evidence type="ECO:0000256" key="2">
    <source>
        <dbReference type="ARBA" id="ARBA00022741"/>
    </source>
</evidence>
<keyword evidence="4" id="KW-0460">Magnesium</keyword>
<dbReference type="Gene3D" id="3.10.20.30">
    <property type="match status" value="1"/>
</dbReference>
<evidence type="ECO:0000256" key="1">
    <source>
        <dbReference type="ARBA" id="ARBA00010638"/>
    </source>
</evidence>
<evidence type="ECO:0000313" key="7">
    <source>
        <dbReference type="Proteomes" id="UP000830167"/>
    </source>
</evidence>